<organism evidence="1 2">
    <name type="scientific">Saccharothrix espanaensis (strain ATCC 51144 / DSM 44229 / JCM 9112 / NBRC 15066 / NRRL 15764)</name>
    <dbReference type="NCBI Taxonomy" id="1179773"/>
    <lineage>
        <taxon>Bacteria</taxon>
        <taxon>Bacillati</taxon>
        <taxon>Actinomycetota</taxon>
        <taxon>Actinomycetes</taxon>
        <taxon>Pseudonocardiales</taxon>
        <taxon>Pseudonocardiaceae</taxon>
        <taxon>Saccharothrix</taxon>
    </lineage>
</organism>
<proteinExistence type="predicted"/>
<gene>
    <name evidence="1" type="ordered locus">BN6_36350</name>
</gene>
<protein>
    <submittedName>
        <fullName evidence="1">Uncharacterized protein</fullName>
    </submittedName>
</protein>
<accession>K0JT33</accession>
<dbReference type="KEGG" id="sesp:BN6_36350"/>
<dbReference type="eggNOG" id="ENOG50330TB">
    <property type="taxonomic scope" value="Bacteria"/>
</dbReference>
<dbReference type="HOGENOM" id="CLU_1609100_0_0_11"/>
<name>K0JT33_SACES</name>
<dbReference type="PATRIC" id="fig|1179773.3.peg.3635"/>
<evidence type="ECO:0000313" key="2">
    <source>
        <dbReference type="Proteomes" id="UP000006281"/>
    </source>
</evidence>
<dbReference type="EMBL" id="HE804045">
    <property type="protein sequence ID" value="CCH30930.1"/>
    <property type="molecule type" value="Genomic_DNA"/>
</dbReference>
<dbReference type="AlphaFoldDB" id="K0JT33"/>
<reference evidence="1 2" key="1">
    <citation type="journal article" date="2012" name="BMC Genomics">
        <title>Complete genome sequence of Saccharothrix espanaensis DSM 44229T and comparison to the other completely sequenced Pseudonocardiaceae.</title>
        <authorList>
            <person name="Strobel T."/>
            <person name="Al-Dilaimi A."/>
            <person name="Blom J."/>
            <person name="Gessner A."/>
            <person name="Kalinowski J."/>
            <person name="Luzhetska M."/>
            <person name="Puhler A."/>
            <person name="Szczepanowski R."/>
            <person name="Bechthold A."/>
            <person name="Ruckert C."/>
        </authorList>
    </citation>
    <scope>NUCLEOTIDE SEQUENCE [LARGE SCALE GENOMIC DNA]</scope>
    <source>
        <strain evidence="2">ATCC 51144 / DSM 44229 / JCM 9112 / NBRC 15066 / NRRL 15764</strain>
    </source>
</reference>
<dbReference type="STRING" id="1179773.BN6_36350"/>
<evidence type="ECO:0000313" key="1">
    <source>
        <dbReference type="EMBL" id="CCH30930.1"/>
    </source>
</evidence>
<keyword evidence="2" id="KW-1185">Reference proteome</keyword>
<sequence length="194" mass="21094">MDAPVRYRGLAGLRNCRTWPERCGRGGILAGMIETAMMAGHIAAHGVWSVSEGETLIPILAHQTADGERTLSRYLLDDLGEAARAAQDALYSNENDAVRAVIVIDTFLHSDDGKVDALVVEAVLYGPSPVTMRVAVPYVPLTETTSFAIHRPRFLDLVGLDNPDFDELSDAFFQGVNSHEQAAAIWTAHEISAY</sequence>
<dbReference type="Proteomes" id="UP000006281">
    <property type="component" value="Chromosome"/>
</dbReference>